<evidence type="ECO:0000259" key="7">
    <source>
        <dbReference type="SMART" id="SM00862"/>
    </source>
</evidence>
<keyword evidence="3" id="KW-0238">DNA-binding</keyword>
<feature type="region of interest" description="Disordered" evidence="5">
    <location>
        <begin position="299"/>
        <end position="325"/>
    </location>
</feature>
<dbReference type="Gene3D" id="1.25.40.10">
    <property type="entry name" value="Tetratricopeptide repeat domain"/>
    <property type="match status" value="2"/>
</dbReference>
<dbReference type="InterPro" id="IPR051677">
    <property type="entry name" value="AfsR-DnrI-RedD_regulator"/>
</dbReference>
<keyword evidence="10" id="KW-1185">Reference proteome</keyword>
<comment type="caution">
    <text evidence="9">The sequence shown here is derived from an EMBL/GenBank/DDBJ whole genome shotgun (WGS) entry which is preliminary data.</text>
</comment>
<dbReference type="PANTHER" id="PTHR35807">
    <property type="entry name" value="TRANSCRIPTIONAL REGULATOR REDD-RELATED"/>
    <property type="match status" value="1"/>
</dbReference>
<evidence type="ECO:0000256" key="4">
    <source>
        <dbReference type="ARBA" id="ARBA00023163"/>
    </source>
</evidence>
<accession>A0ABP8B1C4</accession>
<evidence type="ECO:0000256" key="2">
    <source>
        <dbReference type="ARBA" id="ARBA00023015"/>
    </source>
</evidence>
<dbReference type="SMART" id="SM00028">
    <property type="entry name" value="TPR"/>
    <property type="match status" value="5"/>
</dbReference>
<evidence type="ECO:0000256" key="3">
    <source>
        <dbReference type="ARBA" id="ARBA00023125"/>
    </source>
</evidence>
<feature type="domain" description="OmpR/PhoB-type" evidence="7">
    <location>
        <begin position="19"/>
        <end position="93"/>
    </location>
</feature>
<evidence type="ECO:0000259" key="8">
    <source>
        <dbReference type="SMART" id="SM01043"/>
    </source>
</evidence>
<protein>
    <submittedName>
        <fullName evidence="9">BTAD domain-containing putative transcriptional regulator</fullName>
    </submittedName>
</protein>
<dbReference type="Gene3D" id="3.40.50.300">
    <property type="entry name" value="P-loop containing nucleotide triphosphate hydrolases"/>
    <property type="match status" value="1"/>
</dbReference>
<dbReference type="SUPFAM" id="SSF46894">
    <property type="entry name" value="C-terminal effector domain of the bipartite response regulators"/>
    <property type="match status" value="1"/>
</dbReference>
<dbReference type="SMART" id="SM01043">
    <property type="entry name" value="BTAD"/>
    <property type="match status" value="1"/>
</dbReference>
<dbReference type="SUPFAM" id="SSF48452">
    <property type="entry name" value="TPR-like"/>
    <property type="match status" value="3"/>
</dbReference>
<organism evidence="9 10">
    <name type="scientific">Streptosporangium oxazolinicum</name>
    <dbReference type="NCBI Taxonomy" id="909287"/>
    <lineage>
        <taxon>Bacteria</taxon>
        <taxon>Bacillati</taxon>
        <taxon>Actinomycetota</taxon>
        <taxon>Actinomycetes</taxon>
        <taxon>Streptosporangiales</taxon>
        <taxon>Streptosporangiaceae</taxon>
        <taxon>Streptosporangium</taxon>
    </lineage>
</organism>
<sequence>MVDQPVFSVLGPLDVRIAGHPARVGGTKPRQLLASLLLDAGRTVGAEQLVEVLWPRRPPRSAHANIRTYVSSLRGGLGAAGVAILARPHGYAIEVPVERLDLLLFEDLLAGARAAEDAGDAHGALGSLRAALALWRGVPLADLPGSPLWDGRLRVLAEARLAAAERLVDLGMALGRYATAAGELRGLLAEHPFREDLWQRLILALHRSGRQAEALGAYAEIRRRLVAELGVEPGTELQRAHTAVLSGNPAHPAVLSGDPAHLAVPTGELAHLAVLAGNPAHPAVPAGVPVTAMAAPTALPPSPTALPPSSAGGGPPRQLPADVPDFTGRAGEVAALTRAITPDKGQPGGPPVVAVVSGPPGVGKSVLAVRCAHAVRDAYPGGQLYLRLGGTDREPADPGELLAQALRALGVGDAALPRGTDERSALYRSLLAGRPMLVLLDDAEGAAQVRPLLPGSGCAVLVTSRRRIAELPGALRLQLEVPPPEEAEELLGRIAGAERVAGEREAASAIVRHCGFLPLAVRIAGARLAGRPGQPLDVLRRRLADEPGRLDELRAGDLEVRGSVEQSYRLLPDDAARTFRALGLLGPGPLPGWVAGAVLDRRRADDVMDVLVDANLVQLAGTGPLGEPRYRLHDLFRRTAEEKAAGPAERHALTRVLGAWTATAETATARLPTTIFGMTAKSAVRWNLPDDTAERLTADPLSWLDAEHDALVGAVGLAADAGLAGSAWGLAAALVPYFDLRCHFDAWQRTHRTALEAARLADDRQGEAAMLRGLAQVCLYQDRYSEAAGMFRRSRTIFRELGDVRGEAISICGLGAVNQFCGEYVAALGYFRRALGMFLAMDDPGGEAYARQAMGRVCLESGDLERAASWLGDALQLAVRLGDPHREGAVSLQFGRLHVLSAEPDRAMRFQGQALDIFENLGDRHCGAYAMQGLGGLHAVRGERAHASDRLERSLVIFQQLGDRSGEAAAAQTLGELHRSAGRAGLARDYLHRARRLRQEVMDYTDLAAPATADG</sequence>
<dbReference type="SUPFAM" id="SSF52540">
    <property type="entry name" value="P-loop containing nucleoside triphosphate hydrolases"/>
    <property type="match status" value="1"/>
</dbReference>
<dbReference type="InterPro" id="IPR011990">
    <property type="entry name" value="TPR-like_helical_dom_sf"/>
</dbReference>
<dbReference type="InterPro" id="IPR036388">
    <property type="entry name" value="WH-like_DNA-bd_sf"/>
</dbReference>
<dbReference type="Pfam" id="PF13424">
    <property type="entry name" value="TPR_12"/>
    <property type="match status" value="1"/>
</dbReference>
<comment type="similarity">
    <text evidence="1">Belongs to the AfsR/DnrI/RedD regulatory family.</text>
</comment>
<dbReference type="InterPro" id="IPR003593">
    <property type="entry name" value="AAA+_ATPase"/>
</dbReference>
<evidence type="ECO:0000259" key="6">
    <source>
        <dbReference type="SMART" id="SM00382"/>
    </source>
</evidence>
<dbReference type="EMBL" id="BAABAQ010000007">
    <property type="protein sequence ID" value="GAA4195622.1"/>
    <property type="molecule type" value="Genomic_DNA"/>
</dbReference>
<dbReference type="Proteomes" id="UP001501251">
    <property type="component" value="Unassembled WGS sequence"/>
</dbReference>
<keyword evidence="4" id="KW-0804">Transcription</keyword>
<evidence type="ECO:0000256" key="5">
    <source>
        <dbReference type="SAM" id="MobiDB-lite"/>
    </source>
</evidence>
<dbReference type="PRINTS" id="PR00364">
    <property type="entry name" value="DISEASERSIST"/>
</dbReference>
<dbReference type="InterPro" id="IPR027417">
    <property type="entry name" value="P-loop_NTPase"/>
</dbReference>
<dbReference type="InterPro" id="IPR005158">
    <property type="entry name" value="BTAD"/>
</dbReference>
<reference evidence="10" key="1">
    <citation type="journal article" date="2019" name="Int. J. Syst. Evol. Microbiol.">
        <title>The Global Catalogue of Microorganisms (GCM) 10K type strain sequencing project: providing services to taxonomists for standard genome sequencing and annotation.</title>
        <authorList>
            <consortium name="The Broad Institute Genomics Platform"/>
            <consortium name="The Broad Institute Genome Sequencing Center for Infectious Disease"/>
            <person name="Wu L."/>
            <person name="Ma J."/>
        </authorList>
    </citation>
    <scope>NUCLEOTIDE SEQUENCE [LARGE SCALE GENOMIC DNA]</scope>
    <source>
        <strain evidence="10">JCM 17388</strain>
    </source>
</reference>
<evidence type="ECO:0000313" key="9">
    <source>
        <dbReference type="EMBL" id="GAA4195622.1"/>
    </source>
</evidence>
<dbReference type="SMART" id="SM00382">
    <property type="entry name" value="AAA"/>
    <property type="match status" value="1"/>
</dbReference>
<dbReference type="InterPro" id="IPR001867">
    <property type="entry name" value="OmpR/PhoB-type_DNA-bd"/>
</dbReference>
<feature type="domain" description="AAA+ ATPase" evidence="6">
    <location>
        <begin position="350"/>
        <end position="485"/>
    </location>
</feature>
<dbReference type="Pfam" id="PF03704">
    <property type="entry name" value="BTAD"/>
    <property type="match status" value="1"/>
</dbReference>
<dbReference type="InterPro" id="IPR019734">
    <property type="entry name" value="TPR_rpt"/>
</dbReference>
<dbReference type="RefSeq" id="WP_344919637.1">
    <property type="nucleotide sequence ID" value="NZ_BAABAQ010000007.1"/>
</dbReference>
<dbReference type="PANTHER" id="PTHR35807:SF1">
    <property type="entry name" value="TRANSCRIPTIONAL REGULATOR REDD"/>
    <property type="match status" value="1"/>
</dbReference>
<name>A0ABP8B1C4_9ACTN</name>
<keyword evidence="2" id="KW-0805">Transcription regulation</keyword>
<dbReference type="SMART" id="SM00862">
    <property type="entry name" value="Trans_reg_C"/>
    <property type="match status" value="1"/>
</dbReference>
<feature type="domain" description="Bacterial transcriptional activator" evidence="8">
    <location>
        <begin position="100"/>
        <end position="245"/>
    </location>
</feature>
<dbReference type="CDD" id="cd15831">
    <property type="entry name" value="BTAD"/>
    <property type="match status" value="1"/>
</dbReference>
<proteinExistence type="inferred from homology"/>
<evidence type="ECO:0000256" key="1">
    <source>
        <dbReference type="ARBA" id="ARBA00005820"/>
    </source>
</evidence>
<dbReference type="InterPro" id="IPR016032">
    <property type="entry name" value="Sig_transdc_resp-reg_C-effctor"/>
</dbReference>
<dbReference type="Gene3D" id="1.10.10.10">
    <property type="entry name" value="Winged helix-like DNA-binding domain superfamily/Winged helix DNA-binding domain"/>
    <property type="match status" value="1"/>
</dbReference>
<gene>
    <name evidence="9" type="ORF">GCM10022252_41780</name>
</gene>
<evidence type="ECO:0000313" key="10">
    <source>
        <dbReference type="Proteomes" id="UP001501251"/>
    </source>
</evidence>